<dbReference type="GO" id="GO:0030599">
    <property type="term" value="F:pectinesterase activity"/>
    <property type="evidence" value="ECO:0007669"/>
    <property type="project" value="UniProtKB-UniRule"/>
</dbReference>
<proteinExistence type="inferred from homology"/>
<dbReference type="RefSeq" id="XP_030530106.2">
    <property type="nucleotide sequence ID" value="XM_030674246.2"/>
</dbReference>
<dbReference type="SUPFAM" id="SSF51126">
    <property type="entry name" value="Pectin lyase-like"/>
    <property type="match status" value="1"/>
</dbReference>
<dbReference type="Proteomes" id="UP000827889">
    <property type="component" value="Chromosome 7"/>
</dbReference>
<dbReference type="InterPro" id="IPR011050">
    <property type="entry name" value="Pectin_lyase_fold/virulence"/>
</dbReference>
<dbReference type="Pfam" id="PF01095">
    <property type="entry name" value="Pectinesterase"/>
    <property type="match status" value="1"/>
</dbReference>
<dbReference type="PANTHER" id="PTHR31321">
    <property type="entry name" value="ACYL-COA THIOESTER HYDROLASE YBHC-RELATED"/>
    <property type="match status" value="1"/>
</dbReference>
<evidence type="ECO:0000256" key="4">
    <source>
        <dbReference type="ARBA" id="ARBA00022801"/>
    </source>
</evidence>
<feature type="signal peptide" evidence="8">
    <location>
        <begin position="1"/>
        <end position="30"/>
    </location>
</feature>
<keyword evidence="8" id="KW-0732">Signal</keyword>
<evidence type="ECO:0000256" key="8">
    <source>
        <dbReference type="RuleBase" id="RU000589"/>
    </source>
</evidence>
<evidence type="ECO:0000313" key="11">
    <source>
        <dbReference type="RefSeq" id="XP_030530106.2"/>
    </source>
</evidence>
<gene>
    <name evidence="11" type="primary">LOC115740685</name>
</gene>
<reference evidence="11" key="1">
    <citation type="submission" date="2025-08" db="UniProtKB">
        <authorList>
            <consortium name="RefSeq"/>
        </authorList>
    </citation>
    <scope>IDENTIFICATION</scope>
    <source>
        <tissue evidence="11">Leaf</tissue>
    </source>
</reference>
<dbReference type="GO" id="GO:0045490">
    <property type="term" value="P:pectin catabolic process"/>
    <property type="evidence" value="ECO:0007669"/>
    <property type="project" value="UniProtKB-UniRule"/>
</dbReference>
<organism evidence="10 11">
    <name type="scientific">Rhodamnia argentea</name>
    <dbReference type="NCBI Taxonomy" id="178133"/>
    <lineage>
        <taxon>Eukaryota</taxon>
        <taxon>Viridiplantae</taxon>
        <taxon>Streptophyta</taxon>
        <taxon>Embryophyta</taxon>
        <taxon>Tracheophyta</taxon>
        <taxon>Spermatophyta</taxon>
        <taxon>Magnoliopsida</taxon>
        <taxon>eudicotyledons</taxon>
        <taxon>Gunneridae</taxon>
        <taxon>Pentapetalae</taxon>
        <taxon>rosids</taxon>
        <taxon>malvids</taxon>
        <taxon>Myrtales</taxon>
        <taxon>Myrtaceae</taxon>
        <taxon>Myrtoideae</taxon>
        <taxon>Myrteae</taxon>
        <taxon>Australasian group</taxon>
        <taxon>Rhodamnia</taxon>
    </lineage>
</organism>
<dbReference type="InterPro" id="IPR033131">
    <property type="entry name" value="Pectinesterase_Asp_AS"/>
</dbReference>
<evidence type="ECO:0000256" key="7">
    <source>
        <dbReference type="PROSITE-ProRule" id="PRU10040"/>
    </source>
</evidence>
<comment type="pathway">
    <text evidence="1 8">Glycan metabolism; pectin degradation; 2-dehydro-3-deoxy-D-gluconate from pectin: step 1/5.</text>
</comment>
<dbReference type="InterPro" id="IPR012334">
    <property type="entry name" value="Pectin_lyas_fold"/>
</dbReference>
<dbReference type="EC" id="3.1.1.11" evidence="3 8"/>
<dbReference type="GeneID" id="115740685"/>
<comment type="similarity">
    <text evidence="2">Belongs to the pectinesterase family.</text>
</comment>
<dbReference type="PANTHER" id="PTHR31321:SF87">
    <property type="entry name" value="PECTINESTERASE 63-RELATED"/>
    <property type="match status" value="1"/>
</dbReference>
<feature type="domain" description="Pectinesterase catalytic" evidence="9">
    <location>
        <begin position="73"/>
        <end position="356"/>
    </location>
</feature>
<feature type="active site" evidence="7">
    <location>
        <position position="224"/>
    </location>
</feature>
<keyword evidence="5 8" id="KW-0063">Aspartyl esterase</keyword>
<keyword evidence="4 8" id="KW-0378">Hydrolase</keyword>
<evidence type="ECO:0000256" key="2">
    <source>
        <dbReference type="ARBA" id="ARBA00008891"/>
    </source>
</evidence>
<feature type="chain" id="PRO_5044996467" description="Pectinesterase" evidence="8">
    <location>
        <begin position="31"/>
        <end position="368"/>
    </location>
</feature>
<dbReference type="GO" id="GO:0042545">
    <property type="term" value="P:cell wall modification"/>
    <property type="evidence" value="ECO:0007669"/>
    <property type="project" value="UniProtKB-UniRule"/>
</dbReference>
<dbReference type="Gene3D" id="2.160.20.10">
    <property type="entry name" value="Single-stranded right-handed beta-helix, Pectin lyase-like"/>
    <property type="match status" value="1"/>
</dbReference>
<dbReference type="UniPathway" id="UPA00545">
    <property type="reaction ID" value="UER00823"/>
</dbReference>
<evidence type="ECO:0000256" key="5">
    <source>
        <dbReference type="ARBA" id="ARBA00023085"/>
    </source>
</evidence>
<dbReference type="AlphaFoldDB" id="A0A8B8P5S7"/>
<name>A0A8B8P5S7_9MYRT</name>
<evidence type="ECO:0000256" key="1">
    <source>
        <dbReference type="ARBA" id="ARBA00005184"/>
    </source>
</evidence>
<evidence type="ECO:0000256" key="6">
    <source>
        <dbReference type="ARBA" id="ARBA00047928"/>
    </source>
</evidence>
<protein>
    <recommendedName>
        <fullName evidence="3 8">Pectinesterase</fullName>
        <ecNumber evidence="3 8">3.1.1.11</ecNumber>
    </recommendedName>
</protein>
<keyword evidence="10" id="KW-1185">Reference proteome</keyword>
<evidence type="ECO:0000259" key="9">
    <source>
        <dbReference type="Pfam" id="PF01095"/>
    </source>
</evidence>
<dbReference type="InterPro" id="IPR000070">
    <property type="entry name" value="Pectinesterase_cat"/>
</dbReference>
<dbReference type="KEGG" id="rarg:115740685"/>
<sequence>MAKTLEMRRLPPLMIAILPLLLALAQVAVSDPIPADRSQVNAWFQRNVQPYTARKGTLDPNLEAAEAGSRVIRVRQDGSGDFKTVTDAVKSIPAGNNKRVIVSIGAGEYKEKIRIDRTKPFVTLYGSPNAMPRLSFPGTAAQFGTVDSATLIVESDYFVAANIIIANSAPRPDGKTAGAQAVAVRVSGDKSAFYNCRLLGFQDTVCDDRGFHFFKDCYIEGTVDFIFGSGTSLYLSTQLHVLGDSGLTMITAQARESNAEDTGYSFVHCSITGTGNSTYLGRAWKASPRVIYSYTDMSSVINPLGWSNNFHPDRDRTVMFGEYKCSGPGSNPAGRAKFGKQLGDAEVQPYISLTYIVGSKWLLPPPRV</sequence>
<comment type="catalytic activity">
    <reaction evidence="6 8">
        <text>[(1-&gt;4)-alpha-D-galacturonosyl methyl ester](n) + n H2O = [(1-&gt;4)-alpha-D-galacturonosyl](n) + n methanol + n H(+)</text>
        <dbReference type="Rhea" id="RHEA:22380"/>
        <dbReference type="Rhea" id="RHEA-COMP:14570"/>
        <dbReference type="Rhea" id="RHEA-COMP:14573"/>
        <dbReference type="ChEBI" id="CHEBI:15377"/>
        <dbReference type="ChEBI" id="CHEBI:15378"/>
        <dbReference type="ChEBI" id="CHEBI:17790"/>
        <dbReference type="ChEBI" id="CHEBI:140522"/>
        <dbReference type="ChEBI" id="CHEBI:140523"/>
        <dbReference type="EC" id="3.1.1.11"/>
    </reaction>
</comment>
<evidence type="ECO:0000256" key="3">
    <source>
        <dbReference type="ARBA" id="ARBA00013229"/>
    </source>
</evidence>
<evidence type="ECO:0000313" key="10">
    <source>
        <dbReference type="Proteomes" id="UP000827889"/>
    </source>
</evidence>
<accession>A0A8B8P5S7</accession>
<dbReference type="PROSITE" id="PS00503">
    <property type="entry name" value="PECTINESTERASE_2"/>
    <property type="match status" value="1"/>
</dbReference>